<gene>
    <name evidence="1" type="ORF">ATI53_102245</name>
</gene>
<evidence type="ECO:0008006" key="3">
    <source>
        <dbReference type="Google" id="ProtNLM"/>
    </source>
</evidence>
<protein>
    <recommendedName>
        <fullName evidence="3">Aspartate/glutamate racemase family protein</fullName>
    </recommendedName>
</protein>
<comment type="caution">
    <text evidence="1">The sequence shown here is derived from an EMBL/GenBank/DDBJ whole genome shotgun (WGS) entry which is preliminary data.</text>
</comment>
<dbReference type="Proteomes" id="UP000249165">
    <property type="component" value="Unassembled WGS sequence"/>
</dbReference>
<proteinExistence type="predicted"/>
<organism evidence="1 2">
    <name type="scientific">Salipiger aestuarii</name>
    <dbReference type="NCBI Taxonomy" id="568098"/>
    <lineage>
        <taxon>Bacteria</taxon>
        <taxon>Pseudomonadati</taxon>
        <taxon>Pseudomonadota</taxon>
        <taxon>Alphaproteobacteria</taxon>
        <taxon>Rhodobacterales</taxon>
        <taxon>Roseobacteraceae</taxon>
        <taxon>Salipiger</taxon>
    </lineage>
</organism>
<accession>A0A327Y323</accession>
<evidence type="ECO:0000313" key="1">
    <source>
        <dbReference type="EMBL" id="RAK15510.1"/>
    </source>
</evidence>
<sequence length="186" mass="20061">MLVDLFIEQALDLVAHGCVGITTNCGFLSIVQDQVAGAVPVPVATSSLMQVPMVQAMLPPGKRAGILTIWKPTLTVRHLAAANVALDTPVWGTGAGREFTRAILGDEPQIDFSACRANMIDAARAFHAARPGLGAIVLECTNMVPYAADVRRVTGLPVFSIFNFVQWFQQSLMPPRFPHALDEPRL</sequence>
<reference evidence="1 2" key="1">
    <citation type="submission" date="2018-06" db="EMBL/GenBank/DDBJ databases">
        <title>Genomic Encyclopedia of Archaeal and Bacterial Type Strains, Phase II (KMG-II): from individual species to whole genera.</title>
        <authorList>
            <person name="Goeker M."/>
        </authorList>
    </citation>
    <scope>NUCLEOTIDE SEQUENCE [LARGE SCALE GENOMIC DNA]</scope>
    <source>
        <strain evidence="1 2">DSM 22011</strain>
    </source>
</reference>
<dbReference type="AlphaFoldDB" id="A0A327Y323"/>
<name>A0A327Y323_9RHOB</name>
<evidence type="ECO:0000313" key="2">
    <source>
        <dbReference type="Proteomes" id="UP000249165"/>
    </source>
</evidence>
<keyword evidence="2" id="KW-1185">Reference proteome</keyword>
<dbReference type="EMBL" id="QLMG01000022">
    <property type="protein sequence ID" value="RAK15510.1"/>
    <property type="molecule type" value="Genomic_DNA"/>
</dbReference>